<comment type="similarity">
    <text evidence="8">Belongs to the exbB/tolQ family.</text>
</comment>
<comment type="subcellular location">
    <subcellularLocation>
        <location evidence="1">Cell membrane</location>
        <topology evidence="1">Multi-pass membrane protein</topology>
    </subcellularLocation>
    <subcellularLocation>
        <location evidence="8">Membrane</location>
        <topology evidence="8">Multi-pass membrane protein</topology>
    </subcellularLocation>
</comment>
<dbReference type="HOGENOM" id="CLU_053325_5_0_6"/>
<dbReference type="PANTHER" id="PTHR30625">
    <property type="entry name" value="PROTEIN TOLQ"/>
    <property type="match status" value="1"/>
</dbReference>
<evidence type="ECO:0000256" key="5">
    <source>
        <dbReference type="ARBA" id="ARBA00022927"/>
    </source>
</evidence>
<name>Q7MF97_VIBVY</name>
<dbReference type="Pfam" id="PF01618">
    <property type="entry name" value="MotA_ExbB"/>
    <property type="match status" value="1"/>
</dbReference>
<feature type="transmembrane region" description="Helical" evidence="9">
    <location>
        <begin position="143"/>
        <end position="164"/>
    </location>
</feature>
<dbReference type="InterPro" id="IPR002898">
    <property type="entry name" value="MotA_ExbB_proton_chnl"/>
</dbReference>
<dbReference type="AlphaFoldDB" id="Q7MF97"/>
<feature type="transmembrane region" description="Helical" evidence="9">
    <location>
        <begin position="194"/>
        <end position="214"/>
    </location>
</feature>
<evidence type="ECO:0000256" key="6">
    <source>
        <dbReference type="ARBA" id="ARBA00022989"/>
    </source>
</evidence>
<gene>
    <name evidence="11" type="ordered locus">VVA0423</name>
</gene>
<evidence type="ECO:0000256" key="2">
    <source>
        <dbReference type="ARBA" id="ARBA00022448"/>
    </source>
</evidence>
<evidence type="ECO:0000256" key="8">
    <source>
        <dbReference type="RuleBase" id="RU004057"/>
    </source>
</evidence>
<dbReference type="KEGG" id="vvy:VVA0423"/>
<feature type="domain" description="MotA/TolQ/ExbB proton channel" evidence="10">
    <location>
        <begin position="101"/>
        <end position="222"/>
    </location>
</feature>
<dbReference type="InterPro" id="IPR050790">
    <property type="entry name" value="ExbB/TolQ_transport"/>
</dbReference>
<dbReference type="eggNOG" id="COG0811">
    <property type="taxonomic scope" value="Bacteria"/>
</dbReference>
<keyword evidence="3" id="KW-1003">Cell membrane</keyword>
<evidence type="ECO:0000256" key="1">
    <source>
        <dbReference type="ARBA" id="ARBA00004651"/>
    </source>
</evidence>
<organism evidence="11 12">
    <name type="scientific">Vibrio vulnificus (strain YJ016)</name>
    <dbReference type="NCBI Taxonomy" id="196600"/>
    <lineage>
        <taxon>Bacteria</taxon>
        <taxon>Pseudomonadati</taxon>
        <taxon>Pseudomonadota</taxon>
        <taxon>Gammaproteobacteria</taxon>
        <taxon>Vibrionales</taxon>
        <taxon>Vibrionaceae</taxon>
        <taxon>Vibrio</taxon>
    </lineage>
</organism>
<evidence type="ECO:0000313" key="11">
    <source>
        <dbReference type="EMBL" id="BAC96449.1"/>
    </source>
</evidence>
<keyword evidence="6 9" id="KW-1133">Transmembrane helix</keyword>
<dbReference type="EMBL" id="BA000038">
    <property type="protein sequence ID" value="BAC96449.1"/>
    <property type="molecule type" value="Genomic_DNA"/>
</dbReference>
<evidence type="ECO:0000259" key="10">
    <source>
        <dbReference type="Pfam" id="PF01618"/>
    </source>
</evidence>
<dbReference type="STRING" id="672.VV93_v1c34090"/>
<keyword evidence="5 8" id="KW-0653">Protein transport</keyword>
<evidence type="ECO:0000256" key="9">
    <source>
        <dbReference type="SAM" id="Phobius"/>
    </source>
</evidence>
<keyword evidence="7 9" id="KW-0472">Membrane</keyword>
<proteinExistence type="inferred from homology"/>
<dbReference type="Proteomes" id="UP000002675">
    <property type="component" value="Chromosome II"/>
</dbReference>
<dbReference type="GO" id="GO:0005886">
    <property type="term" value="C:plasma membrane"/>
    <property type="evidence" value="ECO:0007669"/>
    <property type="project" value="UniProtKB-SubCell"/>
</dbReference>
<keyword evidence="4 9" id="KW-0812">Transmembrane</keyword>
<evidence type="ECO:0000313" key="12">
    <source>
        <dbReference type="Proteomes" id="UP000002675"/>
    </source>
</evidence>
<keyword evidence="2 8" id="KW-0813">Transport</keyword>
<accession>Q7MF97</accession>
<reference evidence="11 12" key="1">
    <citation type="journal article" date="2003" name="Genome Res.">
        <title>Comparative genome analysis of Vibrio vulnificus, a marine pathogen.</title>
        <authorList>
            <person name="Chen C.Y."/>
            <person name="Wu K.M."/>
            <person name="Chang Y.C."/>
            <person name="Chang C.H."/>
            <person name="Tsai H.C."/>
            <person name="Liao T.L."/>
            <person name="Liu Y.M."/>
            <person name="Chen H.J."/>
            <person name="Shen A.B."/>
            <person name="Li J.C."/>
            <person name="Su T.L."/>
            <person name="Shao C.P."/>
            <person name="Lee C.T."/>
            <person name="Hor L.I."/>
            <person name="Tsai S.F."/>
        </authorList>
    </citation>
    <scope>NUCLEOTIDE SEQUENCE [LARGE SCALE GENOMIC DNA]</scope>
    <source>
        <strain evidence="11 12">YJ016</strain>
    </source>
</reference>
<evidence type="ECO:0000256" key="3">
    <source>
        <dbReference type="ARBA" id="ARBA00022475"/>
    </source>
</evidence>
<dbReference type="GO" id="GO:0017038">
    <property type="term" value="P:protein import"/>
    <property type="evidence" value="ECO:0007669"/>
    <property type="project" value="TreeGrafter"/>
</dbReference>
<sequence length="258" mass="28268">MEIYPSRREWPKNAFSSKSSRSIFFGLTMQQLLELQNQLGLMTWPLILCSAVTVMIVIERLIQVALSIGVGKSAIRRQLSTISPTNSQQIEQLAQALSNKRPLLYRGVAMLLAHHDFAKSLREDAAGMWLQEKRHQLHSGLRLLTLIGVISPLLGLLGTVLGLIEMFKGVAASSGNITPNDLAEGLGLAMRTTAAGLLIALPAIASAQLLGLWADRVMSKLEHSLNYVNLWLEGVSLQHVSPGKHISEQNKLQVTAHD</sequence>
<evidence type="ECO:0000256" key="4">
    <source>
        <dbReference type="ARBA" id="ARBA00022692"/>
    </source>
</evidence>
<evidence type="ECO:0000256" key="7">
    <source>
        <dbReference type="ARBA" id="ARBA00023136"/>
    </source>
</evidence>
<protein>
    <submittedName>
        <fullName evidence="11">Biopolymer transport protein ExbB1</fullName>
    </submittedName>
</protein>
<dbReference type="PANTHER" id="PTHR30625:SF15">
    <property type="entry name" value="BIOPOLYMER TRANSPORT PROTEIN EXBB"/>
    <property type="match status" value="1"/>
</dbReference>